<evidence type="ECO:0000313" key="8">
    <source>
        <dbReference type="Proteomes" id="UP000469011"/>
    </source>
</evidence>
<proteinExistence type="inferred from homology"/>
<feature type="domain" description="6-phosphogluconate dehydrogenase NADP-binding" evidence="5">
    <location>
        <begin position="6"/>
        <end position="160"/>
    </location>
</feature>
<dbReference type="Proteomes" id="UP000469011">
    <property type="component" value="Unassembled WGS sequence"/>
</dbReference>
<dbReference type="InterPro" id="IPR008927">
    <property type="entry name" value="6-PGluconate_DH-like_C_sf"/>
</dbReference>
<dbReference type="AlphaFoldDB" id="A0A6N9SVS3"/>
<comment type="similarity">
    <text evidence="1">Belongs to the HIBADH-related family.</text>
</comment>
<dbReference type="InterPro" id="IPR013328">
    <property type="entry name" value="6PGD_dom2"/>
</dbReference>
<dbReference type="InterPro" id="IPR002204">
    <property type="entry name" value="3-OH-isobutyrate_DH-rel_CS"/>
</dbReference>
<sequence length="302" mass="30736">MQSGSLGFIGLGTMGGAMARRLIAAGHQLVVADNNPEAVERLTSLGARAASTPAEVAASCSIVFLSLPTPDVVEAVVTAENGVAAGAGNAIVVDLSTTGSQVEFRIDAALKASGKSLVDCPISGGAEGAAAGTLALMAAGPADKLDAVQPYLEILGTCFRVGDTPGQGQILKVINNLMSTAALTITSEALVLGTKAGLDPDRMLEAINAGSGRNSASTSKFPKHVLPRTFDFGMSIKLSAKDARLCLEEAERLGVPMIVGTAVRQLLTLTRDHLGGDVDMTSVVKVVEEWAGVEVRGAAAKA</sequence>
<feature type="active site" evidence="4">
    <location>
        <position position="172"/>
    </location>
</feature>
<feature type="domain" description="3-hydroxyisobutyrate dehydrogenase-like NAD-binding" evidence="6">
    <location>
        <begin position="166"/>
        <end position="286"/>
    </location>
</feature>
<evidence type="ECO:0000256" key="1">
    <source>
        <dbReference type="ARBA" id="ARBA00009080"/>
    </source>
</evidence>
<dbReference type="PANTHER" id="PTHR43060:SF15">
    <property type="entry name" value="3-HYDROXYISOBUTYRATE DEHYDROGENASE-LIKE 1, MITOCHONDRIAL-RELATED"/>
    <property type="match status" value="1"/>
</dbReference>
<dbReference type="GO" id="GO:0016491">
    <property type="term" value="F:oxidoreductase activity"/>
    <property type="evidence" value="ECO:0007669"/>
    <property type="project" value="UniProtKB-KW"/>
</dbReference>
<dbReference type="SUPFAM" id="SSF48179">
    <property type="entry name" value="6-phosphogluconate dehydrogenase C-terminal domain-like"/>
    <property type="match status" value="1"/>
</dbReference>
<name>A0A6N9SVS3_9HYPH</name>
<dbReference type="Gene3D" id="1.10.1040.10">
    <property type="entry name" value="N-(1-d-carboxylethyl)-l-norvaline Dehydrogenase, domain 2"/>
    <property type="match status" value="1"/>
</dbReference>
<keyword evidence="3" id="KW-0520">NAD</keyword>
<evidence type="ECO:0000259" key="6">
    <source>
        <dbReference type="Pfam" id="PF14833"/>
    </source>
</evidence>
<dbReference type="SUPFAM" id="SSF51735">
    <property type="entry name" value="NAD(P)-binding Rossmann-fold domains"/>
    <property type="match status" value="1"/>
</dbReference>
<evidence type="ECO:0000256" key="3">
    <source>
        <dbReference type="ARBA" id="ARBA00023027"/>
    </source>
</evidence>
<dbReference type="GO" id="GO:0050661">
    <property type="term" value="F:NADP binding"/>
    <property type="evidence" value="ECO:0007669"/>
    <property type="project" value="InterPro"/>
</dbReference>
<keyword evidence="2" id="KW-0560">Oxidoreductase</keyword>
<dbReference type="InterPro" id="IPR036291">
    <property type="entry name" value="NAD(P)-bd_dom_sf"/>
</dbReference>
<dbReference type="InterPro" id="IPR015815">
    <property type="entry name" value="HIBADH-related"/>
</dbReference>
<evidence type="ECO:0000256" key="2">
    <source>
        <dbReference type="ARBA" id="ARBA00023002"/>
    </source>
</evidence>
<dbReference type="Pfam" id="PF03446">
    <property type="entry name" value="NAD_binding_2"/>
    <property type="match status" value="1"/>
</dbReference>
<dbReference type="PIRSF" id="PIRSF000103">
    <property type="entry name" value="HIBADH"/>
    <property type="match status" value="1"/>
</dbReference>
<evidence type="ECO:0000256" key="4">
    <source>
        <dbReference type="PIRSR" id="PIRSR000103-1"/>
    </source>
</evidence>
<dbReference type="PROSITE" id="PS00895">
    <property type="entry name" value="3_HYDROXYISOBUT_DH"/>
    <property type="match status" value="1"/>
</dbReference>
<dbReference type="GO" id="GO:0051287">
    <property type="term" value="F:NAD binding"/>
    <property type="evidence" value="ECO:0007669"/>
    <property type="project" value="InterPro"/>
</dbReference>
<reference evidence="7 8" key="1">
    <citation type="submission" date="2020-01" db="EMBL/GenBank/DDBJ databases">
        <title>Jiella pacifica sp. nov.</title>
        <authorList>
            <person name="Xue Z."/>
            <person name="Zhu S."/>
            <person name="Chen J."/>
            <person name="Yang J."/>
        </authorList>
    </citation>
    <scope>NUCLEOTIDE SEQUENCE [LARGE SCALE GENOMIC DNA]</scope>
    <source>
        <strain evidence="7 8">40Bstr34</strain>
    </source>
</reference>
<accession>A0A6N9SVS3</accession>
<dbReference type="RefSeq" id="WP_163460763.1">
    <property type="nucleotide sequence ID" value="NZ_JAAAMG010000001.1"/>
</dbReference>
<dbReference type="GO" id="GO:0016054">
    <property type="term" value="P:organic acid catabolic process"/>
    <property type="evidence" value="ECO:0007669"/>
    <property type="project" value="UniProtKB-ARBA"/>
</dbReference>
<dbReference type="Pfam" id="PF14833">
    <property type="entry name" value="NAD_binding_11"/>
    <property type="match status" value="1"/>
</dbReference>
<gene>
    <name evidence="7" type="ORF">GTK09_01855</name>
</gene>
<evidence type="ECO:0000313" key="7">
    <source>
        <dbReference type="EMBL" id="NDW03160.1"/>
    </source>
</evidence>
<evidence type="ECO:0000259" key="5">
    <source>
        <dbReference type="Pfam" id="PF03446"/>
    </source>
</evidence>
<dbReference type="EMBL" id="JAAAMG010000001">
    <property type="protein sequence ID" value="NDW03160.1"/>
    <property type="molecule type" value="Genomic_DNA"/>
</dbReference>
<keyword evidence="8" id="KW-1185">Reference proteome</keyword>
<organism evidence="7 8">
    <name type="scientific">Jiella pacifica</name>
    <dbReference type="NCBI Taxonomy" id="2696469"/>
    <lineage>
        <taxon>Bacteria</taxon>
        <taxon>Pseudomonadati</taxon>
        <taxon>Pseudomonadota</taxon>
        <taxon>Alphaproteobacteria</taxon>
        <taxon>Hyphomicrobiales</taxon>
        <taxon>Aurantimonadaceae</taxon>
        <taxon>Jiella</taxon>
    </lineage>
</organism>
<comment type="caution">
    <text evidence="7">The sequence shown here is derived from an EMBL/GenBank/DDBJ whole genome shotgun (WGS) entry which is preliminary data.</text>
</comment>
<protein>
    <submittedName>
        <fullName evidence="7">NAD-binding protein</fullName>
    </submittedName>
</protein>
<dbReference type="PANTHER" id="PTHR43060">
    <property type="entry name" value="3-HYDROXYISOBUTYRATE DEHYDROGENASE-LIKE 1, MITOCHONDRIAL-RELATED"/>
    <property type="match status" value="1"/>
</dbReference>
<dbReference type="Gene3D" id="3.40.50.720">
    <property type="entry name" value="NAD(P)-binding Rossmann-like Domain"/>
    <property type="match status" value="1"/>
</dbReference>
<dbReference type="InterPro" id="IPR006115">
    <property type="entry name" value="6PGDH_NADP-bd"/>
</dbReference>
<dbReference type="InterPro" id="IPR029154">
    <property type="entry name" value="HIBADH-like_NADP-bd"/>
</dbReference>